<dbReference type="AlphaFoldDB" id="A0A1Y1YK40"/>
<evidence type="ECO:0000313" key="3">
    <source>
        <dbReference type="Proteomes" id="UP000193144"/>
    </source>
</evidence>
<protein>
    <submittedName>
        <fullName evidence="2">Uncharacterized protein</fullName>
    </submittedName>
</protein>
<feature type="region of interest" description="Disordered" evidence="1">
    <location>
        <begin position="1"/>
        <end position="68"/>
    </location>
</feature>
<reference evidence="2 3" key="1">
    <citation type="submission" date="2016-07" db="EMBL/GenBank/DDBJ databases">
        <title>Pervasive Adenine N6-methylation of Active Genes in Fungi.</title>
        <authorList>
            <consortium name="DOE Joint Genome Institute"/>
            <person name="Mondo S.J."/>
            <person name="Dannebaum R.O."/>
            <person name="Kuo R.C."/>
            <person name="Labutti K."/>
            <person name="Haridas S."/>
            <person name="Kuo A."/>
            <person name="Salamov A."/>
            <person name="Ahrendt S.R."/>
            <person name="Lipzen A."/>
            <person name="Sullivan W."/>
            <person name="Andreopoulos W.B."/>
            <person name="Clum A."/>
            <person name="Lindquist E."/>
            <person name="Daum C."/>
            <person name="Ramamoorthy G.K."/>
            <person name="Gryganskyi A."/>
            <person name="Culley D."/>
            <person name="Magnuson J.K."/>
            <person name="James T.Y."/>
            <person name="O'Malley M.A."/>
            <person name="Stajich J.E."/>
            <person name="Spatafora J.W."/>
            <person name="Visel A."/>
            <person name="Grigoriev I.V."/>
        </authorList>
    </citation>
    <scope>NUCLEOTIDE SEQUENCE [LARGE SCALE GENOMIC DNA]</scope>
    <source>
        <strain evidence="2 3">CBS 115471</strain>
    </source>
</reference>
<dbReference type="EMBL" id="MCFA01000221">
    <property type="protein sequence ID" value="ORX98116.1"/>
    <property type="molecule type" value="Genomic_DNA"/>
</dbReference>
<keyword evidence="3" id="KW-1185">Reference proteome</keyword>
<evidence type="ECO:0000313" key="2">
    <source>
        <dbReference type="EMBL" id="ORX98116.1"/>
    </source>
</evidence>
<evidence type="ECO:0000256" key="1">
    <source>
        <dbReference type="SAM" id="MobiDB-lite"/>
    </source>
</evidence>
<dbReference type="Proteomes" id="UP000193144">
    <property type="component" value="Unassembled WGS sequence"/>
</dbReference>
<gene>
    <name evidence="2" type="ORF">BCR34DRAFT_577477</name>
</gene>
<accession>A0A1Y1YK40</accession>
<proteinExistence type="predicted"/>
<organism evidence="2 3">
    <name type="scientific">Clohesyomyces aquaticus</name>
    <dbReference type="NCBI Taxonomy" id="1231657"/>
    <lineage>
        <taxon>Eukaryota</taxon>
        <taxon>Fungi</taxon>
        <taxon>Dikarya</taxon>
        <taxon>Ascomycota</taxon>
        <taxon>Pezizomycotina</taxon>
        <taxon>Dothideomycetes</taxon>
        <taxon>Pleosporomycetidae</taxon>
        <taxon>Pleosporales</taxon>
        <taxon>Lindgomycetaceae</taxon>
        <taxon>Clohesyomyces</taxon>
    </lineage>
</organism>
<comment type="caution">
    <text evidence="2">The sequence shown here is derived from an EMBL/GenBank/DDBJ whole genome shotgun (WGS) entry which is preliminary data.</text>
</comment>
<name>A0A1Y1YK40_9PLEO</name>
<sequence length="83" mass="8592">MSPAACSASPDLHQGCSQPQPYSGRGQASPASTASWHAPATALFRQGSMSRHAPPGNLAVRGCQQQNDSSCKSLVLPARETTV</sequence>